<dbReference type="Pfam" id="PF00528">
    <property type="entry name" value="BPD_transp_1"/>
    <property type="match status" value="1"/>
</dbReference>
<dbReference type="InterPro" id="IPR035906">
    <property type="entry name" value="MetI-like_sf"/>
</dbReference>
<feature type="transmembrane region" description="Helical" evidence="7">
    <location>
        <begin position="192"/>
        <end position="217"/>
    </location>
</feature>
<evidence type="ECO:0000313" key="9">
    <source>
        <dbReference type="EMBL" id="EFW30130.1"/>
    </source>
</evidence>
<dbReference type="PANTHER" id="PTHR43386">
    <property type="entry name" value="OLIGOPEPTIDE TRANSPORT SYSTEM PERMEASE PROTEIN APPC"/>
    <property type="match status" value="1"/>
</dbReference>
<protein>
    <submittedName>
        <fullName evidence="9">ABC transporter, permease protein</fullName>
    </submittedName>
</protein>
<evidence type="ECO:0000256" key="4">
    <source>
        <dbReference type="ARBA" id="ARBA00022692"/>
    </source>
</evidence>
<comment type="caution">
    <text evidence="9">The sequence shown here is derived from an EMBL/GenBank/DDBJ whole genome shotgun (WGS) entry which is preliminary data.</text>
</comment>
<evidence type="ECO:0000256" key="2">
    <source>
        <dbReference type="ARBA" id="ARBA00022448"/>
    </source>
</evidence>
<keyword evidence="10" id="KW-1185">Reference proteome</keyword>
<evidence type="ECO:0000256" key="7">
    <source>
        <dbReference type="RuleBase" id="RU363032"/>
    </source>
</evidence>
<keyword evidence="3" id="KW-1003">Cell membrane</keyword>
<feature type="transmembrane region" description="Helical" evidence="7">
    <location>
        <begin position="120"/>
        <end position="148"/>
    </location>
</feature>
<keyword evidence="2 7" id="KW-0813">Transport</keyword>
<name>E7N121_9FIRM</name>
<keyword evidence="6 7" id="KW-0472">Membrane</keyword>
<dbReference type="PROSITE" id="PS50928">
    <property type="entry name" value="ABC_TM1"/>
    <property type="match status" value="1"/>
</dbReference>
<feature type="transmembrane region" description="Helical" evidence="7">
    <location>
        <begin position="237"/>
        <end position="260"/>
    </location>
</feature>
<dbReference type="Gene3D" id="1.10.3720.10">
    <property type="entry name" value="MetI-like"/>
    <property type="match status" value="1"/>
</dbReference>
<accession>E7N121</accession>
<dbReference type="PANTHER" id="PTHR43386:SF1">
    <property type="entry name" value="D,D-DIPEPTIDE TRANSPORT SYSTEM PERMEASE PROTEIN DDPC-RELATED"/>
    <property type="match status" value="1"/>
</dbReference>
<reference evidence="9 10" key="1">
    <citation type="submission" date="2010-08" db="EMBL/GenBank/DDBJ databases">
        <authorList>
            <person name="Weinstock G."/>
            <person name="Sodergren E."/>
            <person name="Clifton S."/>
            <person name="Fulton L."/>
            <person name="Fulton B."/>
            <person name="Courtney L."/>
            <person name="Fronick C."/>
            <person name="Harrison M."/>
            <person name="Strong C."/>
            <person name="Farmer C."/>
            <person name="Delahaunty K."/>
            <person name="Markovic C."/>
            <person name="Hall O."/>
            <person name="Minx P."/>
            <person name="Tomlinson C."/>
            <person name="Mitreva M."/>
            <person name="Hou S."/>
            <person name="Chen J."/>
            <person name="Wollam A."/>
            <person name="Pepin K.H."/>
            <person name="Johnson M."/>
            <person name="Bhonagiri V."/>
            <person name="Zhang X."/>
            <person name="Suruliraj S."/>
            <person name="Warren W."/>
            <person name="Chinwalla A."/>
            <person name="Mardis E.R."/>
            <person name="Wilson R.K."/>
        </authorList>
    </citation>
    <scope>NUCLEOTIDE SEQUENCE [LARGE SCALE GENOMIC DNA]</scope>
    <source>
        <strain evidence="9 10">F0399</strain>
    </source>
</reference>
<dbReference type="GO" id="GO:0055085">
    <property type="term" value="P:transmembrane transport"/>
    <property type="evidence" value="ECO:0007669"/>
    <property type="project" value="InterPro"/>
</dbReference>
<dbReference type="GO" id="GO:0005886">
    <property type="term" value="C:plasma membrane"/>
    <property type="evidence" value="ECO:0007669"/>
    <property type="project" value="UniProtKB-SubCell"/>
</dbReference>
<dbReference type="InterPro" id="IPR000515">
    <property type="entry name" value="MetI-like"/>
</dbReference>
<evidence type="ECO:0000256" key="3">
    <source>
        <dbReference type="ARBA" id="ARBA00022475"/>
    </source>
</evidence>
<evidence type="ECO:0000259" key="8">
    <source>
        <dbReference type="PROSITE" id="PS50928"/>
    </source>
</evidence>
<dbReference type="HOGENOM" id="CLU_028518_1_1_9"/>
<evidence type="ECO:0000256" key="6">
    <source>
        <dbReference type="ARBA" id="ARBA00023136"/>
    </source>
</evidence>
<evidence type="ECO:0000256" key="1">
    <source>
        <dbReference type="ARBA" id="ARBA00004651"/>
    </source>
</evidence>
<dbReference type="CDD" id="cd06261">
    <property type="entry name" value="TM_PBP2"/>
    <property type="match status" value="1"/>
</dbReference>
<dbReference type="SUPFAM" id="SSF161098">
    <property type="entry name" value="MetI-like"/>
    <property type="match status" value="1"/>
</dbReference>
<feature type="domain" description="ABC transmembrane type-1" evidence="8">
    <location>
        <begin position="71"/>
        <end position="260"/>
    </location>
</feature>
<comment type="similarity">
    <text evidence="7">Belongs to the binding-protein-dependent transport system permease family.</text>
</comment>
<comment type="subcellular location">
    <subcellularLocation>
        <location evidence="1 7">Cell membrane</location>
        <topology evidence="1 7">Multi-pass membrane protein</topology>
    </subcellularLocation>
</comment>
<feature type="transmembrane region" description="Helical" evidence="7">
    <location>
        <begin position="75"/>
        <end position="99"/>
    </location>
</feature>
<dbReference type="Proteomes" id="UP000004633">
    <property type="component" value="Unassembled WGS sequence"/>
</dbReference>
<organism evidence="9 10">
    <name type="scientific">Selenomonas artemidis F0399</name>
    <dbReference type="NCBI Taxonomy" id="749551"/>
    <lineage>
        <taxon>Bacteria</taxon>
        <taxon>Bacillati</taxon>
        <taxon>Bacillota</taxon>
        <taxon>Negativicutes</taxon>
        <taxon>Selenomonadales</taxon>
        <taxon>Selenomonadaceae</taxon>
        <taxon>Selenomonas</taxon>
    </lineage>
</organism>
<evidence type="ECO:0000313" key="10">
    <source>
        <dbReference type="Proteomes" id="UP000004633"/>
    </source>
</evidence>
<keyword evidence="5 7" id="KW-1133">Transmembrane helix</keyword>
<dbReference type="AlphaFoldDB" id="E7N121"/>
<evidence type="ECO:0000256" key="5">
    <source>
        <dbReference type="ARBA" id="ARBA00022989"/>
    </source>
</evidence>
<dbReference type="InterPro" id="IPR050366">
    <property type="entry name" value="BP-dependent_transpt_permease"/>
</dbReference>
<dbReference type="EMBL" id="AECV01000008">
    <property type="protein sequence ID" value="EFW30130.1"/>
    <property type="molecule type" value="Genomic_DNA"/>
</dbReference>
<proteinExistence type="inferred from homology"/>
<sequence>MGKMTEMNRLERGALAVCAAFIFVAAAAPLLMPYDPNFVDMGHVLEYPSARYLLGTDPLGRDVLSRLISGARVSIGFATAAAFCTMTVGLVVGTVSGYVGGRVDALIQTVVNVFQGIPSFSLMIALAGLLEPGVTSMLIAVVVTSWTGFSRVVRGEVIRIKGEPFVEGLRALGAGAGFIVGRYVLRSLLPVVIVLFTIRIGMVILSVSGLSYIGIGLQPPTSDWGLMVSEGQTYFRTYPLLLYAPGACIFILCVAVNILGESLQRRFAGRTRREM</sequence>
<keyword evidence="4 7" id="KW-0812">Transmembrane</keyword>
<dbReference type="STRING" id="749551.HMPREF9555_00672"/>
<gene>
    <name evidence="9" type="ORF">HMPREF9555_00672</name>
</gene>